<reference evidence="2 3" key="1">
    <citation type="submission" date="2018-01" db="EMBL/GenBank/DDBJ databases">
        <title>Draft genome sequence of Paucibacter aquatile CR182 isolated from freshwater of the Nakdong River.</title>
        <authorList>
            <person name="Choi A."/>
            <person name="Chung E.J."/>
        </authorList>
    </citation>
    <scope>NUCLEOTIDE SEQUENCE [LARGE SCALE GENOMIC DNA]</scope>
    <source>
        <strain evidence="2 3">CR182</strain>
    </source>
</reference>
<dbReference type="AlphaFoldDB" id="A0A2N8KU59"/>
<proteinExistence type="predicted"/>
<name>A0A2N8KU59_9BURK</name>
<dbReference type="PROSITE" id="PS51257">
    <property type="entry name" value="PROKAR_LIPOPROTEIN"/>
    <property type="match status" value="1"/>
</dbReference>
<evidence type="ECO:0000313" key="3">
    <source>
        <dbReference type="Proteomes" id="UP000235916"/>
    </source>
</evidence>
<dbReference type="Gene3D" id="3.40.50.10610">
    <property type="entry name" value="ABC-type transport auxiliary lipoprotein component"/>
    <property type="match status" value="1"/>
</dbReference>
<keyword evidence="3" id="KW-1185">Reference proteome</keyword>
<feature type="domain" description="ABC-type transport auxiliary lipoprotein component" evidence="1">
    <location>
        <begin position="51"/>
        <end position="204"/>
    </location>
</feature>
<dbReference type="SUPFAM" id="SSF159594">
    <property type="entry name" value="XCC0632-like"/>
    <property type="match status" value="1"/>
</dbReference>
<comment type="caution">
    <text evidence="2">The sequence shown here is derived from an EMBL/GenBank/DDBJ whole genome shotgun (WGS) entry which is preliminary data.</text>
</comment>
<dbReference type="InterPro" id="IPR005586">
    <property type="entry name" value="ABC_trans_aux"/>
</dbReference>
<sequence length="207" mass="22390">MSRFLNRMKAVPVLIGLSLLAACGSSPQVQYYQLRAEPPGTSSSPIAAPVSADSASSASAGIWALGPVQIPEYLDRDAIVRPSGQAMLRLTPSERWAESLRDAIPRLLQQDLARLHGSARIWRLPLPPGLSAERQLRVDIQRLDADAGPRPLLVLLARWTWLDPSGRQPPQVHEQRFEVPAGDGSTDALVAAHRAALWALAQAIGAH</sequence>
<dbReference type="Pfam" id="PF03886">
    <property type="entry name" value="ABC_trans_aux"/>
    <property type="match status" value="1"/>
</dbReference>
<dbReference type="OrthoDB" id="1494661at2"/>
<evidence type="ECO:0000259" key="1">
    <source>
        <dbReference type="Pfam" id="PF03886"/>
    </source>
</evidence>
<dbReference type="EMBL" id="POSP01000003">
    <property type="protein sequence ID" value="PND36983.1"/>
    <property type="molecule type" value="Genomic_DNA"/>
</dbReference>
<gene>
    <name evidence="2" type="ORF">C1O66_05175</name>
</gene>
<dbReference type="Proteomes" id="UP000235916">
    <property type="component" value="Unassembled WGS sequence"/>
</dbReference>
<evidence type="ECO:0000313" key="2">
    <source>
        <dbReference type="EMBL" id="PND36983.1"/>
    </source>
</evidence>
<accession>A0A2N8KU59</accession>
<organism evidence="2 3">
    <name type="scientific">Kinneretia aquatilis</name>
    <dbReference type="NCBI Taxonomy" id="2070761"/>
    <lineage>
        <taxon>Bacteria</taxon>
        <taxon>Pseudomonadati</taxon>
        <taxon>Pseudomonadota</taxon>
        <taxon>Betaproteobacteria</taxon>
        <taxon>Burkholderiales</taxon>
        <taxon>Sphaerotilaceae</taxon>
        <taxon>Roseateles</taxon>
    </lineage>
</organism>
<protein>
    <recommendedName>
        <fullName evidence="1">ABC-type transport auxiliary lipoprotein component domain-containing protein</fullName>
    </recommendedName>
</protein>